<evidence type="ECO:0000259" key="1">
    <source>
        <dbReference type="Pfam" id="PF14392"/>
    </source>
</evidence>
<dbReference type="EMBL" id="PKMF04000785">
    <property type="protein sequence ID" value="KAK7819416.1"/>
    <property type="molecule type" value="Genomic_DNA"/>
</dbReference>
<reference evidence="2 3" key="1">
    <citation type="journal article" date="2018" name="Sci. Data">
        <title>The draft genome sequence of cork oak.</title>
        <authorList>
            <person name="Ramos A.M."/>
            <person name="Usie A."/>
            <person name="Barbosa P."/>
            <person name="Barros P.M."/>
            <person name="Capote T."/>
            <person name="Chaves I."/>
            <person name="Simoes F."/>
            <person name="Abreu I."/>
            <person name="Carrasquinho I."/>
            <person name="Faro C."/>
            <person name="Guimaraes J.B."/>
            <person name="Mendonca D."/>
            <person name="Nobrega F."/>
            <person name="Rodrigues L."/>
            <person name="Saibo N.J.M."/>
            <person name="Varela M.C."/>
            <person name="Egas C."/>
            <person name="Matos J."/>
            <person name="Miguel C.M."/>
            <person name="Oliveira M.M."/>
            <person name="Ricardo C.P."/>
            <person name="Goncalves S."/>
        </authorList>
    </citation>
    <scope>NUCLEOTIDE SEQUENCE [LARGE SCALE GENOMIC DNA]</scope>
    <source>
        <strain evidence="3">cv. HL8</strain>
    </source>
</reference>
<proteinExistence type="predicted"/>
<name>A0AAW0IZ96_QUESU</name>
<dbReference type="AlphaFoldDB" id="A0AAW0IZ96"/>
<protein>
    <recommendedName>
        <fullName evidence="1">Zinc knuckle CX2CX4HX4C domain-containing protein</fullName>
    </recommendedName>
</protein>
<evidence type="ECO:0000313" key="3">
    <source>
        <dbReference type="Proteomes" id="UP000237347"/>
    </source>
</evidence>
<evidence type="ECO:0000313" key="2">
    <source>
        <dbReference type="EMBL" id="KAK7819416.1"/>
    </source>
</evidence>
<accession>A0AAW0IZ96</accession>
<dbReference type="Pfam" id="PF14392">
    <property type="entry name" value="zf-CCHC_4"/>
    <property type="match status" value="1"/>
</dbReference>
<keyword evidence="3" id="KW-1185">Reference proteome</keyword>
<organism evidence="2 3">
    <name type="scientific">Quercus suber</name>
    <name type="common">Cork oak</name>
    <dbReference type="NCBI Taxonomy" id="58331"/>
    <lineage>
        <taxon>Eukaryota</taxon>
        <taxon>Viridiplantae</taxon>
        <taxon>Streptophyta</taxon>
        <taxon>Embryophyta</taxon>
        <taxon>Tracheophyta</taxon>
        <taxon>Spermatophyta</taxon>
        <taxon>Magnoliopsida</taxon>
        <taxon>eudicotyledons</taxon>
        <taxon>Gunneridae</taxon>
        <taxon>Pentapetalae</taxon>
        <taxon>rosids</taxon>
        <taxon>fabids</taxon>
        <taxon>Fagales</taxon>
        <taxon>Fagaceae</taxon>
        <taxon>Quercus</taxon>
    </lineage>
</organism>
<feature type="domain" description="Zinc knuckle CX2CX4HX4C" evidence="1">
    <location>
        <begin position="34"/>
        <end position="77"/>
    </location>
</feature>
<sequence>MISPKVAGRLEVDWVQWKRWKIDQKKKVRVAIPISKPIRRGGFVAGSDGEQSWVNFKYERLSIFCHYCGLLGHDLKHSASHYAASKKEGEVCCQYGEWLLATVLRSWSLPKRDSGRFTSTDLKGGG</sequence>
<dbReference type="InterPro" id="IPR025836">
    <property type="entry name" value="Zn_knuckle_CX2CX4HX4C"/>
</dbReference>
<dbReference type="Proteomes" id="UP000237347">
    <property type="component" value="Unassembled WGS sequence"/>
</dbReference>
<comment type="caution">
    <text evidence="2">The sequence shown here is derived from an EMBL/GenBank/DDBJ whole genome shotgun (WGS) entry which is preliminary data.</text>
</comment>
<gene>
    <name evidence="2" type="ORF">CFP56_040402</name>
</gene>